<keyword evidence="2" id="KW-0418">Kinase</keyword>
<dbReference type="InterPro" id="IPR011009">
    <property type="entry name" value="Kinase-like_dom_sf"/>
</dbReference>
<gene>
    <name evidence="2" type="ORF">FHR82_000763</name>
</gene>
<keyword evidence="3" id="KW-1185">Reference proteome</keyword>
<dbReference type="GO" id="GO:0016301">
    <property type="term" value="F:kinase activity"/>
    <property type="evidence" value="ECO:0007669"/>
    <property type="project" value="UniProtKB-KW"/>
</dbReference>
<reference evidence="2 3" key="1">
    <citation type="submission" date="2020-08" db="EMBL/GenBank/DDBJ databases">
        <title>Genomic Encyclopedia of Type Strains, Phase III (KMG-III): the genomes of soil and plant-associated and newly described type strains.</title>
        <authorList>
            <person name="Whitman W."/>
        </authorList>
    </citation>
    <scope>NUCLEOTIDE SEQUENCE [LARGE SCALE GENOMIC DNA]</scope>
    <source>
        <strain evidence="2 3">CECT 8960</strain>
    </source>
</reference>
<dbReference type="SUPFAM" id="SSF56112">
    <property type="entry name" value="Protein kinase-like (PK-like)"/>
    <property type="match status" value="1"/>
</dbReference>
<dbReference type="AlphaFoldDB" id="A0A7W7Q0E9"/>
<dbReference type="Gene3D" id="3.30.200.20">
    <property type="entry name" value="Phosphorylase Kinase, domain 1"/>
    <property type="match status" value="1"/>
</dbReference>
<evidence type="ECO:0000313" key="2">
    <source>
        <dbReference type="EMBL" id="MBB4904553.1"/>
    </source>
</evidence>
<proteinExistence type="predicted"/>
<evidence type="ECO:0000313" key="3">
    <source>
        <dbReference type="Proteomes" id="UP000520767"/>
    </source>
</evidence>
<dbReference type="PANTHER" id="PTHR21310">
    <property type="entry name" value="AMINOGLYCOSIDE PHOSPHOTRANSFERASE-RELATED-RELATED"/>
    <property type="match status" value="1"/>
</dbReference>
<sequence>MRMHPDEAHIDTGLVRRLVAGQFPEWAALPVEPVPSSGTDNAMYRLGDDLSVRLPRIPGAADDVEREQRWLPRLAPHLPVTVPSLVTRGVPAEGYPHPWAVYRWLPGANPVTADDELAEELAAFVHALRKVPAADAPAASRGVPLAARDAETRAALARSADLVDTAALTRIWDEALRLPARDGPPTWLHGDLTPGNVLVRDGRLSAVIDWSCAGVGDPTVDLEVAWNLLPAPAREVYRAALAADEVTWLRGRAWALSIAIIQLPYYLETNPALAANSRHVLAAVLAD</sequence>
<comment type="caution">
    <text evidence="2">The sequence shown here is derived from an EMBL/GenBank/DDBJ whole genome shotgun (WGS) entry which is preliminary data.</text>
</comment>
<evidence type="ECO:0000259" key="1">
    <source>
        <dbReference type="Pfam" id="PF01636"/>
    </source>
</evidence>
<dbReference type="Pfam" id="PF01636">
    <property type="entry name" value="APH"/>
    <property type="match status" value="1"/>
</dbReference>
<dbReference type="InterPro" id="IPR051678">
    <property type="entry name" value="AGP_Transferase"/>
</dbReference>
<protein>
    <submittedName>
        <fullName evidence="2">Aminoglycoside phosphotransferase (APT) family kinase protein</fullName>
    </submittedName>
</protein>
<dbReference type="PANTHER" id="PTHR21310:SF42">
    <property type="entry name" value="BIFUNCTIONAL AAC_APH"/>
    <property type="match status" value="1"/>
</dbReference>
<feature type="domain" description="Aminoglycoside phosphotransferase" evidence="1">
    <location>
        <begin position="35"/>
        <end position="254"/>
    </location>
</feature>
<keyword evidence="2" id="KW-0808">Transferase</keyword>
<dbReference type="RefSeq" id="WP_311770854.1">
    <property type="nucleotide sequence ID" value="NZ_JACHJQ010000001.1"/>
</dbReference>
<dbReference type="CDD" id="cd05155">
    <property type="entry name" value="APH_ChoK_like_1"/>
    <property type="match status" value="1"/>
</dbReference>
<name>A0A7W7Q0E9_9PSEU</name>
<dbReference type="Proteomes" id="UP000520767">
    <property type="component" value="Unassembled WGS sequence"/>
</dbReference>
<dbReference type="EMBL" id="JACHJQ010000001">
    <property type="protein sequence ID" value="MBB4904553.1"/>
    <property type="molecule type" value="Genomic_DNA"/>
</dbReference>
<dbReference type="InterPro" id="IPR002575">
    <property type="entry name" value="Aminoglycoside_PTrfase"/>
</dbReference>
<accession>A0A7W7Q0E9</accession>
<organism evidence="2 3">
    <name type="scientific">Actinophytocola algeriensis</name>
    <dbReference type="NCBI Taxonomy" id="1768010"/>
    <lineage>
        <taxon>Bacteria</taxon>
        <taxon>Bacillati</taxon>
        <taxon>Actinomycetota</taxon>
        <taxon>Actinomycetes</taxon>
        <taxon>Pseudonocardiales</taxon>
        <taxon>Pseudonocardiaceae</taxon>
    </lineage>
</organism>
<dbReference type="Gene3D" id="3.90.1200.10">
    <property type="match status" value="1"/>
</dbReference>